<reference evidence="1" key="1">
    <citation type="journal article" date="2015" name="Nature">
        <title>Complex archaea that bridge the gap between prokaryotes and eukaryotes.</title>
        <authorList>
            <person name="Spang A."/>
            <person name="Saw J.H."/>
            <person name="Jorgensen S.L."/>
            <person name="Zaremba-Niedzwiedzka K."/>
            <person name="Martijn J."/>
            <person name="Lind A.E."/>
            <person name="van Eijk R."/>
            <person name="Schleper C."/>
            <person name="Guy L."/>
            <person name="Ettema T.J."/>
        </authorList>
    </citation>
    <scope>NUCLEOTIDE SEQUENCE</scope>
</reference>
<protein>
    <submittedName>
        <fullName evidence="1">Uncharacterized protein</fullName>
    </submittedName>
</protein>
<accession>A0A0F9GYI8</accession>
<gene>
    <name evidence="1" type="ORF">LCGC14_1770040</name>
</gene>
<dbReference type="EMBL" id="LAZR01016583">
    <property type="protein sequence ID" value="KKM03879.1"/>
    <property type="molecule type" value="Genomic_DNA"/>
</dbReference>
<evidence type="ECO:0000313" key="1">
    <source>
        <dbReference type="EMBL" id="KKM03879.1"/>
    </source>
</evidence>
<proteinExistence type="predicted"/>
<name>A0A0F9GYI8_9ZZZZ</name>
<sequence length="84" mass="9376">MKIGEKKDDRDVLLLALNRLSHRDLGRFVLITETEKKDHFGTVYSDNLEDAVELLDKAIGIMADAVSGKIEIDPLALDPLRSGR</sequence>
<comment type="caution">
    <text evidence="1">The sequence shown here is derived from an EMBL/GenBank/DDBJ whole genome shotgun (WGS) entry which is preliminary data.</text>
</comment>
<dbReference type="AlphaFoldDB" id="A0A0F9GYI8"/>
<organism evidence="1">
    <name type="scientific">marine sediment metagenome</name>
    <dbReference type="NCBI Taxonomy" id="412755"/>
    <lineage>
        <taxon>unclassified sequences</taxon>
        <taxon>metagenomes</taxon>
        <taxon>ecological metagenomes</taxon>
    </lineage>
</organism>